<dbReference type="EC" id="3.6.1.66" evidence="10"/>
<dbReference type="GO" id="GO:0005737">
    <property type="term" value="C:cytoplasm"/>
    <property type="evidence" value="ECO:0007669"/>
    <property type="project" value="TreeGrafter"/>
</dbReference>
<reference evidence="12" key="1">
    <citation type="journal article" date="2020" name="mSystems">
        <title>Genome- and Community-Level Interaction Insights into Carbon Utilization and Element Cycling Functions of Hydrothermarchaeota in Hydrothermal Sediment.</title>
        <authorList>
            <person name="Zhou Z."/>
            <person name="Liu Y."/>
            <person name="Xu W."/>
            <person name="Pan J."/>
            <person name="Luo Z.H."/>
            <person name="Li M."/>
        </authorList>
    </citation>
    <scope>NUCLEOTIDE SEQUENCE [LARGE SCALE GENOMIC DNA]</scope>
    <source>
        <strain evidence="12">SpSt-732</strain>
    </source>
</reference>
<evidence type="ECO:0000256" key="10">
    <source>
        <dbReference type="HAMAP-Rule" id="MF_01405"/>
    </source>
</evidence>
<comment type="catalytic activity">
    <reaction evidence="10">
        <text>ITP + H2O = IMP + diphosphate + H(+)</text>
        <dbReference type="Rhea" id="RHEA:29399"/>
        <dbReference type="ChEBI" id="CHEBI:15377"/>
        <dbReference type="ChEBI" id="CHEBI:15378"/>
        <dbReference type="ChEBI" id="CHEBI:33019"/>
        <dbReference type="ChEBI" id="CHEBI:58053"/>
        <dbReference type="ChEBI" id="CHEBI:61402"/>
        <dbReference type="EC" id="3.6.1.66"/>
    </reaction>
</comment>
<dbReference type="EMBL" id="DTFF01000013">
    <property type="protein sequence ID" value="HGI87091.1"/>
    <property type="molecule type" value="Genomic_DNA"/>
</dbReference>
<comment type="cofactor">
    <cofactor evidence="10">
        <name>Mg(2+)</name>
        <dbReference type="ChEBI" id="CHEBI:18420"/>
    </cofactor>
    <text evidence="10">Binds 1 Mg(2+) ion per subunit.</text>
</comment>
<keyword evidence="5 10" id="KW-0378">Hydrolase</keyword>
<evidence type="ECO:0000256" key="7">
    <source>
        <dbReference type="ARBA" id="ARBA00023080"/>
    </source>
</evidence>
<feature type="binding site" evidence="10">
    <location>
        <position position="67"/>
    </location>
    <ligand>
        <name>Mg(2+)</name>
        <dbReference type="ChEBI" id="CHEBI:18420"/>
    </ligand>
</feature>
<evidence type="ECO:0000256" key="9">
    <source>
        <dbReference type="ARBA" id="ARBA00052017"/>
    </source>
</evidence>
<dbReference type="GO" id="GO:0009117">
    <property type="term" value="P:nucleotide metabolic process"/>
    <property type="evidence" value="ECO:0007669"/>
    <property type="project" value="UniProtKB-KW"/>
</dbReference>
<dbReference type="GO" id="GO:0009146">
    <property type="term" value="P:purine nucleoside triphosphate catabolic process"/>
    <property type="evidence" value="ECO:0007669"/>
    <property type="project" value="UniProtKB-UniRule"/>
</dbReference>
<dbReference type="PANTHER" id="PTHR11067">
    <property type="entry name" value="INOSINE TRIPHOSPHATE PYROPHOSPHATASE/HAM1 PROTEIN"/>
    <property type="match status" value="1"/>
</dbReference>
<proteinExistence type="inferred from homology"/>
<dbReference type="InterPro" id="IPR029001">
    <property type="entry name" value="ITPase-like_fam"/>
</dbReference>
<evidence type="ECO:0000256" key="2">
    <source>
        <dbReference type="ARBA" id="ARBA00011738"/>
    </source>
</evidence>
<dbReference type="InterPro" id="IPR002637">
    <property type="entry name" value="RdgB/HAM1"/>
</dbReference>
<evidence type="ECO:0000256" key="5">
    <source>
        <dbReference type="ARBA" id="ARBA00022801"/>
    </source>
</evidence>
<feature type="binding site" evidence="10">
    <location>
        <position position="38"/>
    </location>
    <ligand>
        <name>Mg(2+)</name>
        <dbReference type="ChEBI" id="CHEBI:18420"/>
    </ligand>
</feature>
<keyword evidence="3 10" id="KW-0479">Metal-binding</keyword>
<dbReference type="Pfam" id="PF01725">
    <property type="entry name" value="Ham1p_like"/>
    <property type="match status" value="1"/>
</dbReference>
<evidence type="ECO:0000256" key="1">
    <source>
        <dbReference type="ARBA" id="ARBA00008023"/>
    </source>
</evidence>
<comment type="similarity">
    <text evidence="1 10 11">Belongs to the HAM1 NTPase family.</text>
</comment>
<sequence length="204" mass="22853">MVLEILLATTNMHKIKEAEAVLKEFGIVVKAIAVEKVEIQHSSLEEIARFAAVQAYMKVKRPIAVEDSGLFIEKLNGFPGPYSSYVYKTIGLKGVLKLLEDYGDLESRRATFVAVVAYALSETNVVIFKGVTEGYISFEIRGSGGFGYDPIFIPRNCTKTFAEMSTEEKNFHSHRGKAFRAFGEWLTKNLNLFAETNEKAYKGF</sequence>
<dbReference type="FunFam" id="3.90.950.10:FF:000001">
    <property type="entry name" value="dITP/XTP pyrophosphatase"/>
    <property type="match status" value="1"/>
</dbReference>
<evidence type="ECO:0000256" key="4">
    <source>
        <dbReference type="ARBA" id="ARBA00022741"/>
    </source>
</evidence>
<feature type="binding site" evidence="10">
    <location>
        <position position="68"/>
    </location>
    <ligand>
        <name>substrate</name>
    </ligand>
</feature>
<dbReference type="GO" id="GO:0000166">
    <property type="term" value="F:nucleotide binding"/>
    <property type="evidence" value="ECO:0007669"/>
    <property type="project" value="UniProtKB-KW"/>
</dbReference>
<dbReference type="GO" id="GO:0035870">
    <property type="term" value="F:dITP diphosphatase activity"/>
    <property type="evidence" value="ECO:0007669"/>
    <property type="project" value="UniProtKB-UniRule"/>
</dbReference>
<dbReference type="AlphaFoldDB" id="A0A7C4BB83"/>
<comment type="catalytic activity">
    <reaction evidence="9 10">
        <text>XTP + H2O = XMP + diphosphate + H(+)</text>
        <dbReference type="Rhea" id="RHEA:28610"/>
        <dbReference type="ChEBI" id="CHEBI:15377"/>
        <dbReference type="ChEBI" id="CHEBI:15378"/>
        <dbReference type="ChEBI" id="CHEBI:33019"/>
        <dbReference type="ChEBI" id="CHEBI:57464"/>
        <dbReference type="ChEBI" id="CHEBI:61314"/>
        <dbReference type="EC" id="3.6.1.66"/>
    </reaction>
</comment>
<name>A0A7C4BB83_9CREN</name>
<dbReference type="HAMAP" id="MF_01405">
    <property type="entry name" value="Non_canon_purine_NTPase"/>
    <property type="match status" value="1"/>
</dbReference>
<comment type="caution">
    <text evidence="12">The sequence shown here is derived from an EMBL/GenBank/DDBJ whole genome shotgun (WGS) entry which is preliminary data.</text>
</comment>
<dbReference type="GO" id="GO:0036222">
    <property type="term" value="F:XTP diphosphatase activity"/>
    <property type="evidence" value="ECO:0007669"/>
    <property type="project" value="UniProtKB-UniRule"/>
</dbReference>
<protein>
    <recommendedName>
        <fullName evidence="10">dITP/XTP pyrophosphatase</fullName>
        <ecNumber evidence="10">3.6.1.66</ecNumber>
    </recommendedName>
    <alternativeName>
        <fullName evidence="10">Non-canonical purine NTP pyrophosphatase</fullName>
    </alternativeName>
    <alternativeName>
        <fullName evidence="10">Non-standard purine NTP pyrophosphatase</fullName>
    </alternativeName>
    <alternativeName>
        <fullName evidence="10">Nucleoside-triphosphate diphosphatase</fullName>
    </alternativeName>
    <alternativeName>
        <fullName evidence="10">Nucleoside-triphosphate pyrophosphatase</fullName>
        <shortName evidence="10">NTPase</shortName>
    </alternativeName>
</protein>
<comment type="function">
    <text evidence="10">Pyrophosphatase that catalyzes the hydrolysis of nucleoside triphosphates to their monophosphate derivatives, with a high preference for the non-canonical purine nucleotides XTP (xanthosine triphosphate), dITP (deoxyinosine triphosphate) and ITP. Seems to function as a house-cleaning enzyme that removes non-canonical purine nucleotides from the nucleotide pool, thus preventing their incorporation into DNA/RNA and avoiding chromosomal lesions.</text>
</comment>
<gene>
    <name evidence="12" type="ORF">ENV14_01640</name>
</gene>
<keyword evidence="6 10" id="KW-0460">Magnesium</keyword>
<organism evidence="12">
    <name type="scientific">Ignisphaera aggregans</name>
    <dbReference type="NCBI Taxonomy" id="334771"/>
    <lineage>
        <taxon>Archaea</taxon>
        <taxon>Thermoproteota</taxon>
        <taxon>Thermoprotei</taxon>
        <taxon>Desulfurococcales</taxon>
        <taxon>Desulfurococcaceae</taxon>
        <taxon>Ignisphaera</taxon>
    </lineage>
</organism>
<dbReference type="PANTHER" id="PTHR11067:SF9">
    <property type="entry name" value="INOSINE TRIPHOSPHATE PYROPHOSPHATASE"/>
    <property type="match status" value="1"/>
</dbReference>
<evidence type="ECO:0000256" key="8">
    <source>
        <dbReference type="ARBA" id="ARBA00051875"/>
    </source>
</evidence>
<dbReference type="GO" id="GO:0046872">
    <property type="term" value="F:metal ion binding"/>
    <property type="evidence" value="ECO:0007669"/>
    <property type="project" value="UniProtKB-KW"/>
</dbReference>
<dbReference type="CDD" id="cd00515">
    <property type="entry name" value="HAM1"/>
    <property type="match status" value="1"/>
</dbReference>
<dbReference type="SUPFAM" id="SSF52972">
    <property type="entry name" value="ITPase-like"/>
    <property type="match status" value="1"/>
</dbReference>
<dbReference type="GO" id="GO:0036220">
    <property type="term" value="F:ITP diphosphatase activity"/>
    <property type="evidence" value="ECO:0007669"/>
    <property type="project" value="UniProtKB-UniRule"/>
</dbReference>
<dbReference type="Gene3D" id="3.90.950.10">
    <property type="match status" value="1"/>
</dbReference>
<comment type="subunit">
    <text evidence="2 10">Homodimer.</text>
</comment>
<accession>A0A7C4BB83</accession>
<keyword evidence="4 10" id="KW-0547">Nucleotide-binding</keyword>
<dbReference type="NCBIfam" id="TIGR00042">
    <property type="entry name" value="RdgB/HAM1 family non-canonical purine NTP pyrophosphatase"/>
    <property type="match status" value="1"/>
</dbReference>
<feature type="active site" description="Proton acceptor" evidence="10">
    <location>
        <position position="67"/>
    </location>
</feature>
<dbReference type="NCBIfam" id="NF011396">
    <property type="entry name" value="PRK14821.1"/>
    <property type="match status" value="1"/>
</dbReference>
<evidence type="ECO:0000256" key="3">
    <source>
        <dbReference type="ARBA" id="ARBA00022723"/>
    </source>
</evidence>
<dbReference type="InterPro" id="IPR020922">
    <property type="entry name" value="dITP/XTP_pyrophosphatase"/>
</dbReference>
<feature type="binding site" evidence="10">
    <location>
        <position position="169"/>
    </location>
    <ligand>
        <name>substrate</name>
    </ligand>
</feature>
<dbReference type="GO" id="GO:0017111">
    <property type="term" value="F:ribonucleoside triphosphate phosphatase activity"/>
    <property type="evidence" value="ECO:0007669"/>
    <property type="project" value="InterPro"/>
</dbReference>
<comment type="catalytic activity">
    <reaction evidence="8 10">
        <text>dITP + H2O = dIMP + diphosphate + H(+)</text>
        <dbReference type="Rhea" id="RHEA:28342"/>
        <dbReference type="ChEBI" id="CHEBI:15377"/>
        <dbReference type="ChEBI" id="CHEBI:15378"/>
        <dbReference type="ChEBI" id="CHEBI:33019"/>
        <dbReference type="ChEBI" id="CHEBI:61194"/>
        <dbReference type="ChEBI" id="CHEBI:61382"/>
        <dbReference type="EC" id="3.6.1.66"/>
    </reaction>
</comment>
<evidence type="ECO:0000313" key="12">
    <source>
        <dbReference type="EMBL" id="HGI87091.1"/>
    </source>
</evidence>
<evidence type="ECO:0000256" key="11">
    <source>
        <dbReference type="RuleBase" id="RU003781"/>
    </source>
</evidence>
<feature type="binding site" evidence="10">
    <location>
        <begin position="146"/>
        <end position="149"/>
    </location>
    <ligand>
        <name>substrate</name>
    </ligand>
</feature>
<feature type="binding site" evidence="10">
    <location>
        <begin position="174"/>
        <end position="175"/>
    </location>
    <ligand>
        <name>substrate</name>
    </ligand>
</feature>
<keyword evidence="7 10" id="KW-0546">Nucleotide metabolism</keyword>
<feature type="binding site" evidence="10">
    <location>
        <begin position="9"/>
        <end position="14"/>
    </location>
    <ligand>
        <name>substrate</name>
    </ligand>
</feature>
<evidence type="ECO:0000256" key="6">
    <source>
        <dbReference type="ARBA" id="ARBA00022842"/>
    </source>
</evidence>